<dbReference type="GO" id="GO:0005524">
    <property type="term" value="F:ATP binding"/>
    <property type="evidence" value="ECO:0007669"/>
    <property type="project" value="UniProtKB-KW"/>
</dbReference>
<reference evidence="7 8" key="1">
    <citation type="journal article" date="2012" name="J. Bacteriol.">
        <title>Genome sequence of an alkane-degrading bacterium, Alcanivorax pacificus type strain W11-5, isolated from deep sea sediment.</title>
        <authorList>
            <person name="Lai Q."/>
            <person name="Shao Z."/>
        </authorList>
    </citation>
    <scope>NUCLEOTIDE SEQUENCE [LARGE SCALE GENOMIC DNA]</scope>
    <source>
        <strain evidence="7 8">W11-5</strain>
    </source>
</reference>
<dbReference type="InterPro" id="IPR042099">
    <property type="entry name" value="ANL_N_sf"/>
</dbReference>
<dbReference type="Pfam" id="PF13193">
    <property type="entry name" value="AMP-binding_C"/>
    <property type="match status" value="1"/>
</dbReference>
<dbReference type="InterPro" id="IPR000873">
    <property type="entry name" value="AMP-dep_synth/lig_dom"/>
</dbReference>
<sequence length="648" mass="71591">MNTPLWQPDARRAAETRLAQFMREAEAATGQTFADYTALHQWSVRDSDLFWQQVYHFCGLTAEGDTAPAMQPGVHLRETRWFPNLHLNYAQNLLRHADTHPHDIALICETENGRQRRLSFDELRHAAGQFAARLTQAGVMPGDRIAGWLPNGPEAVIAALGSAWIGAVWSSCSPDFGVSGVLDRFGQIEPTVLLLTDGYHYNGKWIDLTERATQIRAGLPSATVVQIATGEQHLPDTQDWQAWLDGALDVPDYALLPFEHPLYILYSSGTTGQPKCIVHGAGGTLLQHAKEHALHGDLRQGDRLFYFTTCGWMMWNWLVGGLQAGATLVLYDGNPAWPDTGRLFDLAARERVTHFGTSAKFIQAVEKSGLVPREKCDLSALRVLFSTGSPLLHESFDFVYQAISEQVQLSSISGGTDIISCFALGNPLLPVYRGELQCLGLGMDVAVFNDAGEPVTGEKGELVCRAPFPSMPVGFWRDADGSRYHKAYFSRFENVWAHGDYAELRPHDGWQGMVIHGRSDAVLNPGGVRIGTAEIYRQVESLAEIRESIVVGQEWDGDVRVVLFVVPQPGVTLDDTLRARLRKAIREGASPRHVPAVILAVPEIPRTVSGKIVELAVREIIHGRPVTNLNALANPAALAHFRDREELR</sequence>
<dbReference type="GO" id="GO:0030729">
    <property type="term" value="F:acetoacetate-CoA ligase activity"/>
    <property type="evidence" value="ECO:0007669"/>
    <property type="project" value="UniProtKB-EC"/>
</dbReference>
<dbReference type="EMBL" id="CP004387">
    <property type="protein sequence ID" value="AJD48139.1"/>
    <property type="molecule type" value="Genomic_DNA"/>
</dbReference>
<dbReference type="STRING" id="391936.S7S_08625"/>
<organism evidence="7 8">
    <name type="scientific">Isoalcanivorax pacificus W11-5</name>
    <dbReference type="NCBI Taxonomy" id="391936"/>
    <lineage>
        <taxon>Bacteria</taxon>
        <taxon>Pseudomonadati</taxon>
        <taxon>Pseudomonadota</taxon>
        <taxon>Gammaproteobacteria</taxon>
        <taxon>Oceanospirillales</taxon>
        <taxon>Alcanivoracaceae</taxon>
        <taxon>Isoalcanivorax</taxon>
    </lineage>
</organism>
<dbReference type="SUPFAM" id="SSF56801">
    <property type="entry name" value="Acetyl-CoA synthetase-like"/>
    <property type="match status" value="1"/>
</dbReference>
<protein>
    <submittedName>
        <fullName evidence="7">Acetoacetyl-CoA synthetase</fullName>
        <ecNumber evidence="7">6.2.1.16</ecNumber>
    </submittedName>
</protein>
<evidence type="ECO:0000313" key="8">
    <source>
        <dbReference type="Proteomes" id="UP000006764"/>
    </source>
</evidence>
<dbReference type="InterPro" id="IPR020845">
    <property type="entry name" value="AMP-binding_CS"/>
</dbReference>
<dbReference type="Pfam" id="PF00501">
    <property type="entry name" value="AMP-binding"/>
    <property type="match status" value="1"/>
</dbReference>
<dbReference type="Gene3D" id="3.40.50.12780">
    <property type="entry name" value="N-terminal domain of ligase-like"/>
    <property type="match status" value="1"/>
</dbReference>
<dbReference type="KEGG" id="apac:S7S_08625"/>
<dbReference type="GO" id="GO:0006629">
    <property type="term" value="P:lipid metabolic process"/>
    <property type="evidence" value="ECO:0007669"/>
    <property type="project" value="InterPro"/>
</dbReference>
<evidence type="ECO:0000259" key="5">
    <source>
        <dbReference type="Pfam" id="PF00501"/>
    </source>
</evidence>
<comment type="similarity">
    <text evidence="1">Belongs to the ATP-dependent AMP-binding enzyme family.</text>
</comment>
<accession>A0A0B4XIN3</accession>
<evidence type="ECO:0000313" key="7">
    <source>
        <dbReference type="EMBL" id="AJD48139.1"/>
    </source>
</evidence>
<keyword evidence="3" id="KW-0547">Nucleotide-binding</keyword>
<dbReference type="Proteomes" id="UP000006764">
    <property type="component" value="Chromosome"/>
</dbReference>
<dbReference type="InterPro" id="IPR045851">
    <property type="entry name" value="AMP-bd_C_sf"/>
</dbReference>
<proteinExistence type="inferred from homology"/>
<feature type="domain" description="AMP-binding enzyme C-terminal" evidence="6">
    <location>
        <begin position="542"/>
        <end position="611"/>
    </location>
</feature>
<evidence type="ECO:0000259" key="6">
    <source>
        <dbReference type="Pfam" id="PF13193"/>
    </source>
</evidence>
<dbReference type="AlphaFoldDB" id="A0A0B4XIN3"/>
<evidence type="ECO:0000256" key="3">
    <source>
        <dbReference type="ARBA" id="ARBA00022741"/>
    </source>
</evidence>
<dbReference type="RefSeq" id="WP_008737521.1">
    <property type="nucleotide sequence ID" value="NZ_CP004387.1"/>
</dbReference>
<dbReference type="PANTHER" id="PTHR42921">
    <property type="entry name" value="ACETOACETYL-COA SYNTHETASE"/>
    <property type="match status" value="1"/>
</dbReference>
<dbReference type="NCBIfam" id="NF002937">
    <property type="entry name" value="PRK03584.1"/>
    <property type="match status" value="1"/>
</dbReference>
<gene>
    <name evidence="7" type="ORF">S7S_08625</name>
</gene>
<dbReference type="HOGENOM" id="CLU_000022_3_3_6"/>
<dbReference type="PROSITE" id="PS00455">
    <property type="entry name" value="AMP_BINDING"/>
    <property type="match status" value="1"/>
</dbReference>
<keyword evidence="8" id="KW-1185">Reference proteome</keyword>
<evidence type="ECO:0000256" key="2">
    <source>
        <dbReference type="ARBA" id="ARBA00022598"/>
    </source>
</evidence>
<dbReference type="OrthoDB" id="9803968at2"/>
<keyword evidence="4" id="KW-0067">ATP-binding</keyword>
<dbReference type="PANTHER" id="PTHR42921:SF1">
    <property type="entry name" value="ACETOACETYL-COA SYNTHETASE"/>
    <property type="match status" value="1"/>
</dbReference>
<dbReference type="InterPro" id="IPR025110">
    <property type="entry name" value="AMP-bd_C"/>
</dbReference>
<dbReference type="EC" id="6.2.1.16" evidence="7"/>
<dbReference type="InterPro" id="IPR005914">
    <property type="entry name" value="Acac_CoA_synth"/>
</dbReference>
<evidence type="ECO:0000256" key="4">
    <source>
        <dbReference type="ARBA" id="ARBA00022840"/>
    </source>
</evidence>
<dbReference type="CDD" id="cd05943">
    <property type="entry name" value="AACS"/>
    <property type="match status" value="1"/>
</dbReference>
<feature type="domain" description="AMP-dependent synthetase/ligase" evidence="5">
    <location>
        <begin position="95"/>
        <end position="467"/>
    </location>
</feature>
<dbReference type="NCBIfam" id="TIGR01217">
    <property type="entry name" value="ac_ac_CoA_syn"/>
    <property type="match status" value="1"/>
</dbReference>
<keyword evidence="2 7" id="KW-0436">Ligase</keyword>
<name>A0A0B4XIN3_9GAMM</name>
<evidence type="ECO:0000256" key="1">
    <source>
        <dbReference type="ARBA" id="ARBA00006432"/>
    </source>
</evidence>
<dbReference type="Gene3D" id="3.30.300.30">
    <property type="match status" value="1"/>
</dbReference>